<feature type="transmembrane region" description="Helical" evidence="2">
    <location>
        <begin position="82"/>
        <end position="104"/>
    </location>
</feature>
<evidence type="ECO:0000313" key="4">
    <source>
        <dbReference type="Proteomes" id="UP000001064"/>
    </source>
</evidence>
<proteinExistence type="predicted"/>
<dbReference type="VEuPathDB" id="AmoebaDB:DICPUDRAFT_80340"/>
<keyword evidence="2" id="KW-0812">Transmembrane</keyword>
<dbReference type="EMBL" id="GL871121">
    <property type="protein sequence ID" value="EGC33886.1"/>
    <property type="molecule type" value="Genomic_DNA"/>
</dbReference>
<keyword evidence="2" id="KW-0472">Membrane</keyword>
<evidence type="ECO:0000256" key="2">
    <source>
        <dbReference type="SAM" id="Phobius"/>
    </source>
</evidence>
<keyword evidence="4" id="KW-1185">Reference proteome</keyword>
<dbReference type="RefSeq" id="XP_003289569.1">
    <property type="nucleotide sequence ID" value="XM_003289521.1"/>
</dbReference>
<dbReference type="Proteomes" id="UP000001064">
    <property type="component" value="Unassembled WGS sequence"/>
</dbReference>
<feature type="transmembrane region" description="Helical" evidence="2">
    <location>
        <begin position="110"/>
        <end position="130"/>
    </location>
</feature>
<feature type="region of interest" description="Disordered" evidence="1">
    <location>
        <begin position="214"/>
        <end position="237"/>
    </location>
</feature>
<reference evidence="4" key="1">
    <citation type="journal article" date="2011" name="Genome Biol.">
        <title>Comparative genomics of the social amoebae Dictyostelium discoideum and Dictyostelium purpureum.</title>
        <authorList>
            <consortium name="US DOE Joint Genome Institute (JGI-PGF)"/>
            <person name="Sucgang R."/>
            <person name="Kuo A."/>
            <person name="Tian X."/>
            <person name="Salerno W."/>
            <person name="Parikh A."/>
            <person name="Feasley C.L."/>
            <person name="Dalin E."/>
            <person name="Tu H."/>
            <person name="Huang E."/>
            <person name="Barry K."/>
            <person name="Lindquist E."/>
            <person name="Shapiro H."/>
            <person name="Bruce D."/>
            <person name="Schmutz J."/>
            <person name="Salamov A."/>
            <person name="Fey P."/>
            <person name="Gaudet P."/>
            <person name="Anjard C."/>
            <person name="Babu M.M."/>
            <person name="Basu S."/>
            <person name="Bushmanova Y."/>
            <person name="van der Wel H."/>
            <person name="Katoh-Kurasawa M."/>
            <person name="Dinh C."/>
            <person name="Coutinho P.M."/>
            <person name="Saito T."/>
            <person name="Elias M."/>
            <person name="Schaap P."/>
            <person name="Kay R.R."/>
            <person name="Henrissat B."/>
            <person name="Eichinger L."/>
            <person name="Rivero F."/>
            <person name="Putnam N.H."/>
            <person name="West C.M."/>
            <person name="Loomis W.F."/>
            <person name="Chisholm R.L."/>
            <person name="Shaulsky G."/>
            <person name="Strassmann J.E."/>
            <person name="Queller D.C."/>
            <person name="Kuspa A."/>
            <person name="Grigoriev I.V."/>
        </authorList>
    </citation>
    <scope>NUCLEOTIDE SEQUENCE [LARGE SCALE GENOMIC DNA]</scope>
    <source>
        <strain evidence="4">QSDP1</strain>
    </source>
</reference>
<feature type="compositionally biased region" description="Low complexity" evidence="1">
    <location>
        <begin position="216"/>
        <end position="227"/>
    </location>
</feature>
<name>F0ZQ75_DICPU</name>
<accession>F0ZQ75</accession>
<dbReference type="AlphaFoldDB" id="F0ZQ75"/>
<evidence type="ECO:0000313" key="3">
    <source>
        <dbReference type="EMBL" id="EGC33886.1"/>
    </source>
</evidence>
<dbReference type="KEGG" id="dpp:DICPUDRAFT_80340"/>
<dbReference type="FunCoup" id="F0ZQ75">
    <property type="interactions" value="937"/>
</dbReference>
<organism evidence="3 4">
    <name type="scientific">Dictyostelium purpureum</name>
    <name type="common">Slime mold</name>
    <dbReference type="NCBI Taxonomy" id="5786"/>
    <lineage>
        <taxon>Eukaryota</taxon>
        <taxon>Amoebozoa</taxon>
        <taxon>Evosea</taxon>
        <taxon>Eumycetozoa</taxon>
        <taxon>Dictyostelia</taxon>
        <taxon>Dictyosteliales</taxon>
        <taxon>Dictyosteliaceae</taxon>
        <taxon>Dictyostelium</taxon>
    </lineage>
</organism>
<protein>
    <submittedName>
        <fullName evidence="3">Uncharacterized protein</fullName>
    </submittedName>
</protein>
<dbReference type="InParanoid" id="F0ZQ75"/>
<gene>
    <name evidence="3" type="ORF">DICPUDRAFT_80340</name>
</gene>
<keyword evidence="2" id="KW-1133">Transmembrane helix</keyword>
<evidence type="ECO:0000256" key="1">
    <source>
        <dbReference type="SAM" id="MobiDB-lite"/>
    </source>
</evidence>
<dbReference type="GeneID" id="10502779"/>
<sequence>MINNYNRENYNFELPNYPNKYKIPYKKRDFNYIFKSNKKSEYLIRPKDIPQQLENVLTFQEYLDIYSQCRKQINKRQLNIRIFFYASIISSLAFVIPFVLVLTLTHASHAMVTVPIGLFIYLTILITVFAKRRYNLEIEFNALIKDLNTKYSHKGITIYKKYKYHQKGNDRAFETHRDYVNRIYIFHGYPQEQAPQQQTPQPPIMYQISNTTTVTSASPPLSSSSEIISEKTPLLKS</sequence>
<dbReference type="OMA" id="THASHAM"/>